<organism evidence="2 3">
    <name type="scientific">Dryococelus australis</name>
    <dbReference type="NCBI Taxonomy" id="614101"/>
    <lineage>
        <taxon>Eukaryota</taxon>
        <taxon>Metazoa</taxon>
        <taxon>Ecdysozoa</taxon>
        <taxon>Arthropoda</taxon>
        <taxon>Hexapoda</taxon>
        <taxon>Insecta</taxon>
        <taxon>Pterygota</taxon>
        <taxon>Neoptera</taxon>
        <taxon>Polyneoptera</taxon>
        <taxon>Phasmatodea</taxon>
        <taxon>Verophasmatodea</taxon>
        <taxon>Anareolatae</taxon>
        <taxon>Phasmatidae</taxon>
        <taxon>Eurycanthinae</taxon>
        <taxon>Dryococelus</taxon>
    </lineage>
</organism>
<proteinExistence type="predicted"/>
<protein>
    <submittedName>
        <fullName evidence="2">Uncharacterized protein</fullName>
    </submittedName>
</protein>
<sequence length="91" mass="10301">MPLTRRCPEFLICLQRRAGNDGAHKPTTADNVYTDLQSENSGSIAKRNDTAPQISHRKPPNTAYFEPPRKTREYFAPAGHFQPNSFEQAEI</sequence>
<name>A0ABQ9G127_9NEOP</name>
<evidence type="ECO:0000313" key="2">
    <source>
        <dbReference type="EMBL" id="KAJ8865742.1"/>
    </source>
</evidence>
<feature type="region of interest" description="Disordered" evidence="1">
    <location>
        <begin position="39"/>
        <end position="67"/>
    </location>
</feature>
<evidence type="ECO:0000313" key="3">
    <source>
        <dbReference type="Proteomes" id="UP001159363"/>
    </source>
</evidence>
<dbReference type="Proteomes" id="UP001159363">
    <property type="component" value="Chromosome 16"/>
</dbReference>
<evidence type="ECO:0000256" key="1">
    <source>
        <dbReference type="SAM" id="MobiDB-lite"/>
    </source>
</evidence>
<gene>
    <name evidence="2" type="ORF">PR048_033263</name>
</gene>
<reference evidence="2 3" key="1">
    <citation type="submission" date="2023-02" db="EMBL/GenBank/DDBJ databases">
        <title>LHISI_Scaffold_Assembly.</title>
        <authorList>
            <person name="Stuart O.P."/>
            <person name="Cleave R."/>
            <person name="Magrath M.J.L."/>
            <person name="Mikheyev A.S."/>
        </authorList>
    </citation>
    <scope>NUCLEOTIDE SEQUENCE [LARGE SCALE GENOMIC DNA]</scope>
    <source>
        <strain evidence="2">Daus_M_001</strain>
        <tissue evidence="2">Leg muscle</tissue>
    </source>
</reference>
<keyword evidence="3" id="KW-1185">Reference proteome</keyword>
<dbReference type="EMBL" id="JARBHB010000017">
    <property type="protein sequence ID" value="KAJ8865742.1"/>
    <property type="molecule type" value="Genomic_DNA"/>
</dbReference>
<comment type="caution">
    <text evidence="2">The sequence shown here is derived from an EMBL/GenBank/DDBJ whole genome shotgun (WGS) entry which is preliminary data.</text>
</comment>
<accession>A0ABQ9G127</accession>